<protein>
    <submittedName>
        <fullName evidence="1">Uncharacterized protein</fullName>
    </submittedName>
</protein>
<dbReference type="AlphaFoldDB" id="A0A059BJY0"/>
<dbReference type="EMBL" id="KK198759">
    <property type="protein sequence ID" value="KCW65985.1"/>
    <property type="molecule type" value="Genomic_DNA"/>
</dbReference>
<evidence type="ECO:0000313" key="1">
    <source>
        <dbReference type="EMBL" id="KCW65985.1"/>
    </source>
</evidence>
<name>A0A059BJY0_EUCGR</name>
<accession>A0A059BJY0</accession>
<proteinExistence type="predicted"/>
<reference evidence="1" key="1">
    <citation type="submission" date="2013-07" db="EMBL/GenBank/DDBJ databases">
        <title>The genome of Eucalyptus grandis.</title>
        <authorList>
            <person name="Schmutz J."/>
            <person name="Hayes R."/>
            <person name="Myburg A."/>
            <person name="Tuskan G."/>
            <person name="Grattapaglia D."/>
            <person name="Rokhsar D.S."/>
        </authorList>
    </citation>
    <scope>NUCLEOTIDE SEQUENCE</scope>
    <source>
        <tissue evidence="1">Leaf extractions</tissue>
    </source>
</reference>
<gene>
    <name evidence="1" type="ORF">EUGRSUZ_G03280</name>
</gene>
<sequence length="76" mass="8788">MNGLSLSATCSFWLIYYDHRDLGDYNTRSCCTDGETQKLVLQTVPIRSAIVLLTREETLLYKNHLILWRVIDKNPA</sequence>
<dbReference type="InParanoid" id="A0A059BJY0"/>
<dbReference type="Gramene" id="KCW65985">
    <property type="protein sequence ID" value="KCW65985"/>
    <property type="gene ID" value="EUGRSUZ_G03280"/>
</dbReference>
<organism evidence="1">
    <name type="scientific">Eucalyptus grandis</name>
    <name type="common">Flooded gum</name>
    <dbReference type="NCBI Taxonomy" id="71139"/>
    <lineage>
        <taxon>Eukaryota</taxon>
        <taxon>Viridiplantae</taxon>
        <taxon>Streptophyta</taxon>
        <taxon>Embryophyta</taxon>
        <taxon>Tracheophyta</taxon>
        <taxon>Spermatophyta</taxon>
        <taxon>Magnoliopsida</taxon>
        <taxon>eudicotyledons</taxon>
        <taxon>Gunneridae</taxon>
        <taxon>Pentapetalae</taxon>
        <taxon>rosids</taxon>
        <taxon>malvids</taxon>
        <taxon>Myrtales</taxon>
        <taxon>Myrtaceae</taxon>
        <taxon>Myrtoideae</taxon>
        <taxon>Eucalypteae</taxon>
        <taxon>Eucalyptus</taxon>
    </lineage>
</organism>